<comment type="similarity">
    <text evidence="2">Belongs to the bHLH protein family.</text>
</comment>
<feature type="region of interest" description="Disordered" evidence="8">
    <location>
        <begin position="215"/>
        <end position="240"/>
    </location>
</feature>
<dbReference type="CDD" id="cd11393">
    <property type="entry name" value="bHLH_AtbHLH_like"/>
    <property type="match status" value="1"/>
</dbReference>
<evidence type="ECO:0000256" key="4">
    <source>
        <dbReference type="ARBA" id="ARBA00023015"/>
    </source>
</evidence>
<evidence type="ECO:0000313" key="11">
    <source>
        <dbReference type="Proteomes" id="UP000775213"/>
    </source>
</evidence>
<keyword evidence="11" id="KW-1185">Reference proteome</keyword>
<evidence type="ECO:0000256" key="7">
    <source>
        <dbReference type="ARBA" id="ARBA00023242"/>
    </source>
</evidence>
<comment type="caution">
    <text evidence="10">The sequence shown here is derived from an EMBL/GenBank/DDBJ whole genome shotgun (WGS) entry which is preliminary data.</text>
</comment>
<proteinExistence type="inferred from homology"/>
<dbReference type="InterPro" id="IPR036638">
    <property type="entry name" value="HLH_DNA-bd_sf"/>
</dbReference>
<dbReference type="GO" id="GO:0000981">
    <property type="term" value="F:DNA-binding transcription factor activity, RNA polymerase II-specific"/>
    <property type="evidence" value="ECO:0007669"/>
    <property type="project" value="TreeGrafter"/>
</dbReference>
<organism evidence="10 11">
    <name type="scientific">Dendrobium chrysotoxum</name>
    <name type="common">Orchid</name>
    <dbReference type="NCBI Taxonomy" id="161865"/>
    <lineage>
        <taxon>Eukaryota</taxon>
        <taxon>Viridiplantae</taxon>
        <taxon>Streptophyta</taxon>
        <taxon>Embryophyta</taxon>
        <taxon>Tracheophyta</taxon>
        <taxon>Spermatophyta</taxon>
        <taxon>Magnoliopsida</taxon>
        <taxon>Liliopsida</taxon>
        <taxon>Asparagales</taxon>
        <taxon>Orchidaceae</taxon>
        <taxon>Epidendroideae</taxon>
        <taxon>Malaxideae</taxon>
        <taxon>Dendrobiinae</taxon>
        <taxon>Dendrobium</taxon>
    </lineage>
</organism>
<dbReference type="Proteomes" id="UP000775213">
    <property type="component" value="Unassembled WGS sequence"/>
</dbReference>
<dbReference type="InterPro" id="IPR045843">
    <property type="entry name" value="IND-like"/>
</dbReference>
<dbReference type="FunFam" id="4.10.280.10:FF:000032">
    <property type="entry name" value="Transcription factor bHLH123 family"/>
    <property type="match status" value="1"/>
</dbReference>
<protein>
    <recommendedName>
        <fullName evidence="9">BHLH domain-containing protein</fullName>
    </recommendedName>
</protein>
<name>A0AAV7GXA5_DENCH</name>
<evidence type="ECO:0000256" key="3">
    <source>
        <dbReference type="ARBA" id="ARBA00011738"/>
    </source>
</evidence>
<dbReference type="InterPro" id="IPR011598">
    <property type="entry name" value="bHLH_dom"/>
</dbReference>
<dbReference type="PANTHER" id="PTHR16223:SF238">
    <property type="entry name" value="TRANSCRIPTION FACTOR BHLH114"/>
    <property type="match status" value="1"/>
</dbReference>
<dbReference type="Gene3D" id="4.10.280.10">
    <property type="entry name" value="Helix-loop-helix DNA-binding domain"/>
    <property type="match status" value="1"/>
</dbReference>
<dbReference type="GO" id="GO:0046983">
    <property type="term" value="F:protein dimerization activity"/>
    <property type="evidence" value="ECO:0007669"/>
    <property type="project" value="InterPro"/>
</dbReference>
<dbReference type="GO" id="GO:0000978">
    <property type="term" value="F:RNA polymerase II cis-regulatory region sequence-specific DNA binding"/>
    <property type="evidence" value="ECO:0007669"/>
    <property type="project" value="TreeGrafter"/>
</dbReference>
<dbReference type="EMBL" id="JAGFBR010000010">
    <property type="protein sequence ID" value="KAH0460202.1"/>
    <property type="molecule type" value="Genomic_DNA"/>
</dbReference>
<evidence type="ECO:0000256" key="1">
    <source>
        <dbReference type="ARBA" id="ARBA00004123"/>
    </source>
</evidence>
<dbReference type="SMART" id="SM00353">
    <property type="entry name" value="HLH"/>
    <property type="match status" value="1"/>
</dbReference>
<comment type="subcellular location">
    <subcellularLocation>
        <location evidence="1">Nucleus</location>
    </subcellularLocation>
</comment>
<reference evidence="10 11" key="1">
    <citation type="journal article" date="2021" name="Hortic Res">
        <title>Chromosome-scale assembly of the Dendrobium chrysotoxum genome enhances the understanding of orchid evolution.</title>
        <authorList>
            <person name="Zhang Y."/>
            <person name="Zhang G.Q."/>
            <person name="Zhang D."/>
            <person name="Liu X.D."/>
            <person name="Xu X.Y."/>
            <person name="Sun W.H."/>
            <person name="Yu X."/>
            <person name="Zhu X."/>
            <person name="Wang Z.W."/>
            <person name="Zhao X."/>
            <person name="Zhong W.Y."/>
            <person name="Chen H."/>
            <person name="Yin W.L."/>
            <person name="Huang T."/>
            <person name="Niu S.C."/>
            <person name="Liu Z.J."/>
        </authorList>
    </citation>
    <scope>NUCLEOTIDE SEQUENCE [LARGE SCALE GENOMIC DNA]</scope>
    <source>
        <strain evidence="10">Lindl</strain>
    </source>
</reference>
<accession>A0AAV7GXA5</accession>
<keyword evidence="5" id="KW-0238">DNA-binding</keyword>
<keyword evidence="6" id="KW-0804">Transcription</keyword>
<dbReference type="AlphaFoldDB" id="A0AAV7GXA5"/>
<dbReference type="SUPFAM" id="SSF47459">
    <property type="entry name" value="HLH, helix-loop-helix DNA-binding domain"/>
    <property type="match status" value="1"/>
</dbReference>
<evidence type="ECO:0000259" key="9">
    <source>
        <dbReference type="PROSITE" id="PS50888"/>
    </source>
</evidence>
<evidence type="ECO:0000256" key="5">
    <source>
        <dbReference type="ARBA" id="ARBA00023125"/>
    </source>
</evidence>
<evidence type="ECO:0000256" key="2">
    <source>
        <dbReference type="ARBA" id="ARBA00005510"/>
    </source>
</evidence>
<dbReference type="InterPro" id="IPR045239">
    <property type="entry name" value="bHLH95_bHLH"/>
</dbReference>
<gene>
    <name evidence="10" type="ORF">IEQ34_010865</name>
</gene>
<keyword evidence="7" id="KW-0539">Nucleus</keyword>
<dbReference type="PANTHER" id="PTHR16223">
    <property type="entry name" value="TRANSCRIPTION FACTOR BHLH83-RELATED"/>
    <property type="match status" value="1"/>
</dbReference>
<evidence type="ECO:0000256" key="8">
    <source>
        <dbReference type="SAM" id="MobiDB-lite"/>
    </source>
</evidence>
<sequence>MADQFHGLSGNWPWSSMRCRIVDERSDSCFRWTESPASTEMAEGNTGCGAFDNSPASCVTLQESHIVQPSDHMAGMPAMDPSLQLSISGLLSSSVDHWAQSYIAENSEPYSHLKDISHGFLNIDPSSSESAMNSNPIFSPSGFSILDNLLGFEARPHQQESSGELPTIQQRSFLSKNATFNNGSSDFSTFIRPLQFVETGLEEKSNFNKSAAKFNSEETVSSSNPSRSKKPRIQTPSPLPTFKVRKEKLGDRITALQQLVSPFGKTDTASVLFEAIEYIKFLHEQVRTLSSPYLRNCSQINHQQNSERPKDGESRRQQLRSRGLCLVPISSTFEVACSTEIPHTNFWTPAFDMINYI</sequence>
<feature type="domain" description="BHLH" evidence="9">
    <location>
        <begin position="233"/>
        <end position="282"/>
    </location>
</feature>
<evidence type="ECO:0000256" key="6">
    <source>
        <dbReference type="ARBA" id="ARBA00023163"/>
    </source>
</evidence>
<dbReference type="PROSITE" id="PS50888">
    <property type="entry name" value="BHLH"/>
    <property type="match status" value="1"/>
</dbReference>
<dbReference type="GO" id="GO:0005634">
    <property type="term" value="C:nucleus"/>
    <property type="evidence" value="ECO:0007669"/>
    <property type="project" value="UniProtKB-SubCell"/>
</dbReference>
<evidence type="ECO:0000313" key="10">
    <source>
        <dbReference type="EMBL" id="KAH0460202.1"/>
    </source>
</evidence>
<keyword evidence="4" id="KW-0805">Transcription regulation</keyword>
<comment type="subunit">
    <text evidence="3">Homodimer.</text>
</comment>